<feature type="transmembrane region" description="Helical" evidence="2">
    <location>
        <begin position="52"/>
        <end position="72"/>
    </location>
</feature>
<gene>
    <name evidence="3" type="ORF">HED55_21590</name>
</gene>
<organism evidence="3 4">
    <name type="scientific">Brucella haematophila</name>
    <dbReference type="NCBI Taxonomy" id="419474"/>
    <lineage>
        <taxon>Bacteria</taxon>
        <taxon>Pseudomonadati</taxon>
        <taxon>Pseudomonadota</taxon>
        <taxon>Alphaproteobacteria</taxon>
        <taxon>Hyphomicrobiales</taxon>
        <taxon>Brucellaceae</taxon>
        <taxon>Brucella/Ochrobactrum group</taxon>
        <taxon>Brucella</taxon>
    </lineage>
</organism>
<sequence>MNQSQPKPRRKLRQKPVAGALQSHTRGLVSSSALTAVPDGSRLPTTRAGSSLAATLLWALLTASTLATPILLAPTSYASAEDLRGQRVVARARRRVAQVMAGVAV</sequence>
<evidence type="ECO:0000256" key="1">
    <source>
        <dbReference type="SAM" id="MobiDB-lite"/>
    </source>
</evidence>
<evidence type="ECO:0000256" key="2">
    <source>
        <dbReference type="SAM" id="Phobius"/>
    </source>
</evidence>
<evidence type="ECO:0000313" key="4">
    <source>
        <dbReference type="Proteomes" id="UP000704467"/>
    </source>
</evidence>
<proteinExistence type="predicted"/>
<accession>A0ABX1DPG5</accession>
<keyword evidence="4" id="KW-1185">Reference proteome</keyword>
<comment type="caution">
    <text evidence="3">The sequence shown here is derived from an EMBL/GenBank/DDBJ whole genome shotgun (WGS) entry which is preliminary data.</text>
</comment>
<name>A0ABX1DPG5_9HYPH</name>
<dbReference type="EMBL" id="JAAVLN010000003">
    <property type="protein sequence ID" value="NKC04842.1"/>
    <property type="molecule type" value="Genomic_DNA"/>
</dbReference>
<reference evidence="3 4" key="1">
    <citation type="submission" date="2020-03" db="EMBL/GenBank/DDBJ databases">
        <title>Whole genome sequencing of clinical and environmental type strains of Ochrobactrum.</title>
        <authorList>
            <person name="Dharne M."/>
        </authorList>
    </citation>
    <scope>NUCLEOTIDE SEQUENCE [LARGE SCALE GENOMIC DNA]</scope>
    <source>
        <strain evidence="3 4">CIP 109452</strain>
    </source>
</reference>
<protein>
    <submittedName>
        <fullName evidence="3">Uncharacterized protein</fullName>
    </submittedName>
</protein>
<keyword evidence="2" id="KW-1133">Transmembrane helix</keyword>
<dbReference type="Proteomes" id="UP000704467">
    <property type="component" value="Unassembled WGS sequence"/>
</dbReference>
<evidence type="ECO:0000313" key="3">
    <source>
        <dbReference type="EMBL" id="NKC04842.1"/>
    </source>
</evidence>
<keyword evidence="2" id="KW-0812">Transmembrane</keyword>
<feature type="region of interest" description="Disordered" evidence="1">
    <location>
        <begin position="1"/>
        <end position="24"/>
    </location>
</feature>
<keyword evidence="2" id="KW-0472">Membrane</keyword>